<dbReference type="NCBIfam" id="NF001299">
    <property type="entry name" value="PRK00241.1"/>
    <property type="match status" value="1"/>
</dbReference>
<evidence type="ECO:0000256" key="7">
    <source>
        <dbReference type="ARBA" id="ARBA00022842"/>
    </source>
</evidence>
<dbReference type="PANTHER" id="PTHR42904">
    <property type="entry name" value="NUDIX HYDROLASE, NUDC SUBFAMILY"/>
    <property type="match status" value="1"/>
</dbReference>
<dbReference type="Gene3D" id="3.90.79.20">
    <property type="match status" value="1"/>
</dbReference>
<gene>
    <name evidence="11" type="ORF">EDD42_1409</name>
</gene>
<dbReference type="Gene3D" id="3.90.79.10">
    <property type="entry name" value="Nucleoside Triphosphate Pyrophosphohydrolase"/>
    <property type="match status" value="1"/>
</dbReference>
<dbReference type="InterPro" id="IPR015376">
    <property type="entry name" value="Znr_NADH_PPase"/>
</dbReference>
<accession>A0A3N2C1H6</accession>
<dbReference type="AlphaFoldDB" id="A0A3N2C1H6"/>
<dbReference type="GO" id="GO:0005829">
    <property type="term" value="C:cytosol"/>
    <property type="evidence" value="ECO:0007669"/>
    <property type="project" value="TreeGrafter"/>
</dbReference>
<dbReference type="Pfam" id="PF09297">
    <property type="entry name" value="Zn_ribbon_NUD"/>
    <property type="match status" value="1"/>
</dbReference>
<keyword evidence="7" id="KW-0460">Magnesium</keyword>
<evidence type="ECO:0000256" key="8">
    <source>
        <dbReference type="ARBA" id="ARBA00023027"/>
    </source>
</evidence>
<evidence type="ECO:0000256" key="9">
    <source>
        <dbReference type="ARBA" id="ARBA00023679"/>
    </source>
</evidence>
<comment type="caution">
    <text evidence="11">The sequence shown here is derived from an EMBL/GenBank/DDBJ whole genome shotgun (WGS) entry which is preliminary data.</text>
</comment>
<feature type="domain" description="Nudix hydrolase" evidence="10">
    <location>
        <begin position="171"/>
        <end position="303"/>
    </location>
</feature>
<dbReference type="GO" id="GO:0006742">
    <property type="term" value="P:NADP+ catabolic process"/>
    <property type="evidence" value="ECO:0007669"/>
    <property type="project" value="TreeGrafter"/>
</dbReference>
<reference evidence="11 12" key="1">
    <citation type="submission" date="2018-11" db="EMBL/GenBank/DDBJ databases">
        <title>Sequencing the genomes of 1000 actinobacteria strains.</title>
        <authorList>
            <person name="Klenk H.-P."/>
        </authorList>
    </citation>
    <scope>NUCLEOTIDE SEQUENCE [LARGE SCALE GENOMIC DNA]</scope>
    <source>
        <strain evidence="11 12">DSM 14012</strain>
    </source>
</reference>
<evidence type="ECO:0000256" key="3">
    <source>
        <dbReference type="ARBA" id="ARBA00009595"/>
    </source>
</evidence>
<sequence length="312" mass="34247">MTIQVRALAGLPLARGGLDRHGELRSRPDVLDGLRVDPNARAVVLRGRRALVTGDALDLLDPSELPEPELMVYLGSTVEDSQGTPPGTDILLWVLAEADADAITEDEDRWFDLRRSGHRLSDRDVGILATSLAIAGWHRAEPFCAHCGSPTTVRNAGWARHCPVDGNELFPRMDPAVIVAVVDPQGRILLGSNAMWEHNRYSLLAGYVDAGESLEQAVAREIFEESGMRLGAPVYLGSQPWPFPRSLMLGFVAPLAEDQDPEALVPDGQEILDLRWFTREELEDPATDVILPGPSSIARAVIDEWLRGSWSR</sequence>
<dbReference type="EMBL" id="RKHL01000001">
    <property type="protein sequence ID" value="ROR81353.1"/>
    <property type="molecule type" value="Genomic_DNA"/>
</dbReference>
<name>A0A3N2C1H6_9MICO</name>
<organism evidence="11 12">
    <name type="scientific">Plantibacter flavus</name>
    <dbReference type="NCBI Taxonomy" id="150123"/>
    <lineage>
        <taxon>Bacteria</taxon>
        <taxon>Bacillati</taxon>
        <taxon>Actinomycetota</taxon>
        <taxon>Actinomycetes</taxon>
        <taxon>Micrococcales</taxon>
        <taxon>Microbacteriaceae</taxon>
        <taxon>Plantibacter</taxon>
    </lineage>
</organism>
<evidence type="ECO:0000259" key="10">
    <source>
        <dbReference type="PROSITE" id="PS51462"/>
    </source>
</evidence>
<dbReference type="SUPFAM" id="SSF55811">
    <property type="entry name" value="Nudix"/>
    <property type="match status" value="1"/>
</dbReference>
<dbReference type="Proteomes" id="UP000266915">
    <property type="component" value="Unassembled WGS sequence"/>
</dbReference>
<dbReference type="RefSeq" id="WP_085510535.1">
    <property type="nucleotide sequence ID" value="NZ_FXAP01000001.1"/>
</dbReference>
<proteinExistence type="inferred from homology"/>
<dbReference type="GO" id="GO:0019677">
    <property type="term" value="P:NAD+ catabolic process"/>
    <property type="evidence" value="ECO:0007669"/>
    <property type="project" value="TreeGrafter"/>
</dbReference>
<comment type="cofactor">
    <cofactor evidence="2">
        <name>Zn(2+)</name>
        <dbReference type="ChEBI" id="CHEBI:29105"/>
    </cofactor>
</comment>
<dbReference type="EC" id="3.6.1.22" evidence="4"/>
<evidence type="ECO:0000256" key="2">
    <source>
        <dbReference type="ARBA" id="ARBA00001947"/>
    </source>
</evidence>
<dbReference type="PROSITE" id="PS00893">
    <property type="entry name" value="NUDIX_BOX"/>
    <property type="match status" value="1"/>
</dbReference>
<comment type="cofactor">
    <cofactor evidence="1">
        <name>Mg(2+)</name>
        <dbReference type="ChEBI" id="CHEBI:18420"/>
    </cofactor>
</comment>
<evidence type="ECO:0000256" key="6">
    <source>
        <dbReference type="ARBA" id="ARBA00022801"/>
    </source>
</evidence>
<dbReference type="InterPro" id="IPR020084">
    <property type="entry name" value="NUDIX_hydrolase_CS"/>
</dbReference>
<dbReference type="InterPro" id="IPR015797">
    <property type="entry name" value="NUDIX_hydrolase-like_dom_sf"/>
</dbReference>
<evidence type="ECO:0000313" key="12">
    <source>
        <dbReference type="Proteomes" id="UP000266915"/>
    </source>
</evidence>
<dbReference type="PANTHER" id="PTHR42904:SF6">
    <property type="entry name" value="NAD-CAPPED RNA HYDROLASE NUDT12"/>
    <property type="match status" value="1"/>
</dbReference>
<evidence type="ECO:0000256" key="4">
    <source>
        <dbReference type="ARBA" id="ARBA00012381"/>
    </source>
</evidence>
<dbReference type="GO" id="GO:0035529">
    <property type="term" value="F:NADH pyrophosphatase activity"/>
    <property type="evidence" value="ECO:0007669"/>
    <property type="project" value="TreeGrafter"/>
</dbReference>
<keyword evidence="8" id="KW-0520">NAD</keyword>
<evidence type="ECO:0000313" key="11">
    <source>
        <dbReference type="EMBL" id="ROR81353.1"/>
    </source>
</evidence>
<dbReference type="CDD" id="cd03429">
    <property type="entry name" value="NUDIX_NADH_pyrophosphatase_Nudt13"/>
    <property type="match status" value="1"/>
</dbReference>
<evidence type="ECO:0000256" key="1">
    <source>
        <dbReference type="ARBA" id="ARBA00001946"/>
    </source>
</evidence>
<keyword evidence="12" id="KW-1185">Reference proteome</keyword>
<dbReference type="InterPro" id="IPR050241">
    <property type="entry name" value="NAD-cap_RNA_hydrolase_NudC"/>
</dbReference>
<dbReference type="PROSITE" id="PS51462">
    <property type="entry name" value="NUDIX"/>
    <property type="match status" value="1"/>
</dbReference>
<keyword evidence="6" id="KW-0378">Hydrolase</keyword>
<evidence type="ECO:0000256" key="5">
    <source>
        <dbReference type="ARBA" id="ARBA00022723"/>
    </source>
</evidence>
<dbReference type="InterPro" id="IPR000086">
    <property type="entry name" value="NUDIX_hydrolase_dom"/>
</dbReference>
<dbReference type="GO" id="GO:0046872">
    <property type="term" value="F:metal ion binding"/>
    <property type="evidence" value="ECO:0007669"/>
    <property type="project" value="UniProtKB-KW"/>
</dbReference>
<comment type="catalytic activity">
    <reaction evidence="9">
        <text>a 5'-end NAD(+)-phospho-ribonucleoside in mRNA + H2O = a 5'-end phospho-adenosine-phospho-ribonucleoside in mRNA + beta-nicotinamide D-ribonucleotide + 2 H(+)</text>
        <dbReference type="Rhea" id="RHEA:60876"/>
        <dbReference type="Rhea" id="RHEA-COMP:15698"/>
        <dbReference type="Rhea" id="RHEA-COMP:15719"/>
        <dbReference type="ChEBI" id="CHEBI:14649"/>
        <dbReference type="ChEBI" id="CHEBI:15377"/>
        <dbReference type="ChEBI" id="CHEBI:15378"/>
        <dbReference type="ChEBI" id="CHEBI:144029"/>
        <dbReference type="ChEBI" id="CHEBI:144051"/>
    </reaction>
    <physiologicalReaction direction="left-to-right" evidence="9">
        <dbReference type="Rhea" id="RHEA:60877"/>
    </physiologicalReaction>
</comment>
<keyword evidence="5" id="KW-0479">Metal-binding</keyword>
<dbReference type="Pfam" id="PF00293">
    <property type="entry name" value="NUDIX"/>
    <property type="match status" value="1"/>
</dbReference>
<comment type="similarity">
    <text evidence="3">Belongs to the Nudix hydrolase family. NudC subfamily.</text>
</comment>
<dbReference type="InterPro" id="IPR049734">
    <property type="entry name" value="NudC-like_C"/>
</dbReference>
<protein>
    <recommendedName>
        <fullName evidence="4">NAD(+) diphosphatase</fullName>
        <ecNumber evidence="4">3.6.1.22</ecNumber>
    </recommendedName>
</protein>